<evidence type="ECO:0008006" key="4">
    <source>
        <dbReference type="Google" id="ProtNLM"/>
    </source>
</evidence>
<keyword evidence="1" id="KW-0472">Membrane</keyword>
<keyword evidence="3" id="KW-1185">Reference proteome</keyword>
<keyword evidence="1" id="KW-1133">Transmembrane helix</keyword>
<accession>A0A1G7Y1W8</accession>
<evidence type="ECO:0000256" key="1">
    <source>
        <dbReference type="SAM" id="Phobius"/>
    </source>
</evidence>
<dbReference type="EMBL" id="FNCZ01000001">
    <property type="protein sequence ID" value="SDG90391.1"/>
    <property type="molecule type" value="Genomic_DNA"/>
</dbReference>
<proteinExistence type="predicted"/>
<dbReference type="RefSeq" id="WP_092466358.1">
    <property type="nucleotide sequence ID" value="NZ_FNCZ01000001.1"/>
</dbReference>
<organism evidence="2 3">
    <name type="scientific">Winogradskyella thalassocola</name>
    <dbReference type="NCBI Taxonomy" id="262004"/>
    <lineage>
        <taxon>Bacteria</taxon>
        <taxon>Pseudomonadati</taxon>
        <taxon>Bacteroidota</taxon>
        <taxon>Flavobacteriia</taxon>
        <taxon>Flavobacteriales</taxon>
        <taxon>Flavobacteriaceae</taxon>
        <taxon>Winogradskyella</taxon>
    </lineage>
</organism>
<dbReference type="Pfam" id="PF04306">
    <property type="entry name" value="DUF456"/>
    <property type="match status" value="1"/>
</dbReference>
<feature type="transmembrane region" description="Helical" evidence="1">
    <location>
        <begin position="50"/>
        <end position="68"/>
    </location>
</feature>
<evidence type="ECO:0000313" key="2">
    <source>
        <dbReference type="EMBL" id="SDG90391.1"/>
    </source>
</evidence>
<dbReference type="PANTHER" id="PTHR39165:SF1">
    <property type="entry name" value="DUF456 DOMAIN-CONTAINING PROTEIN"/>
    <property type="match status" value="1"/>
</dbReference>
<dbReference type="InterPro" id="IPR007403">
    <property type="entry name" value="DUF456"/>
</dbReference>
<feature type="transmembrane region" description="Helical" evidence="1">
    <location>
        <begin position="132"/>
        <end position="155"/>
    </location>
</feature>
<evidence type="ECO:0000313" key="3">
    <source>
        <dbReference type="Proteomes" id="UP000199492"/>
    </source>
</evidence>
<dbReference type="OrthoDB" id="9808460at2"/>
<dbReference type="PANTHER" id="PTHR39165">
    <property type="entry name" value="IG HYPOTHETICAL 17883"/>
    <property type="match status" value="1"/>
</dbReference>
<protein>
    <recommendedName>
        <fullName evidence="4">DUF456 domain-containing protein</fullName>
    </recommendedName>
</protein>
<dbReference type="STRING" id="262004.SAMN04489796_101894"/>
<name>A0A1G7Y1W8_9FLAO</name>
<reference evidence="3" key="1">
    <citation type="submission" date="2016-10" db="EMBL/GenBank/DDBJ databases">
        <authorList>
            <person name="Varghese N."/>
            <person name="Submissions S."/>
        </authorList>
    </citation>
    <scope>NUCLEOTIDE SEQUENCE [LARGE SCALE GENOMIC DNA]</scope>
    <source>
        <strain evidence="3">DSM 15363</strain>
    </source>
</reference>
<gene>
    <name evidence="2" type="ORF">SAMN04489796_101894</name>
</gene>
<feature type="transmembrane region" description="Helical" evidence="1">
    <location>
        <begin position="88"/>
        <end position="112"/>
    </location>
</feature>
<dbReference type="AlphaFoldDB" id="A0A1G7Y1W8"/>
<keyword evidence="1" id="KW-0812">Transmembrane</keyword>
<dbReference type="Proteomes" id="UP000199492">
    <property type="component" value="Unassembled WGS sequence"/>
</dbReference>
<sequence length="165" mass="17839">MELFLVCIALLLMILGILGSFLPVLPGPLTSWAGLLVLHFTEGVELSQTFLIVTLLVAIFIYVLDYIIPAIGTKKFGGSKAGMIGTTLGLIIGLFSPIPFGIIIGPFIGALIGELIHRNDFNKALKAAFGSFLGFIASTFLKFIVAIIYLGFFIVKLSEHNASWY</sequence>